<gene>
    <name evidence="1" type="ORF">GPM918_LOCUS23883</name>
    <name evidence="2" type="ORF">OVA965_LOCUS26766</name>
    <name evidence="3" type="ORF">SRO942_LOCUS23882</name>
    <name evidence="4" type="ORF">TMI583_LOCUS27510</name>
</gene>
<evidence type="ECO:0000313" key="3">
    <source>
        <dbReference type="EMBL" id="CAF3968620.1"/>
    </source>
</evidence>
<dbReference type="GO" id="GO:0003676">
    <property type="term" value="F:nucleic acid binding"/>
    <property type="evidence" value="ECO:0007669"/>
    <property type="project" value="InterPro"/>
</dbReference>
<accession>A0A814WM44</accession>
<dbReference type="Gene3D" id="3.30.420.10">
    <property type="entry name" value="Ribonuclease H-like superfamily/Ribonuclease H"/>
    <property type="match status" value="1"/>
</dbReference>
<reference evidence="1" key="1">
    <citation type="submission" date="2021-02" db="EMBL/GenBank/DDBJ databases">
        <authorList>
            <person name="Nowell W R."/>
        </authorList>
    </citation>
    <scope>NUCLEOTIDE SEQUENCE</scope>
</reference>
<dbReference type="EMBL" id="CAJNOK010017319">
    <property type="protein sequence ID" value="CAF1261838.1"/>
    <property type="molecule type" value="Genomic_DNA"/>
</dbReference>
<evidence type="ECO:0008006" key="6">
    <source>
        <dbReference type="Google" id="ProtNLM"/>
    </source>
</evidence>
<dbReference type="EMBL" id="CAJNOQ010008700">
    <property type="protein sequence ID" value="CAF1204291.1"/>
    <property type="molecule type" value="Genomic_DNA"/>
</dbReference>
<protein>
    <recommendedName>
        <fullName evidence="6">RNase H type-1 domain-containing protein</fullName>
    </recommendedName>
</protein>
<dbReference type="Proteomes" id="UP000682733">
    <property type="component" value="Unassembled WGS sequence"/>
</dbReference>
<evidence type="ECO:0000313" key="5">
    <source>
        <dbReference type="Proteomes" id="UP000663829"/>
    </source>
</evidence>
<dbReference type="EMBL" id="CAJOBA010038874">
    <property type="protein sequence ID" value="CAF4068388.1"/>
    <property type="molecule type" value="Genomic_DNA"/>
</dbReference>
<evidence type="ECO:0000313" key="4">
    <source>
        <dbReference type="EMBL" id="CAF4068388.1"/>
    </source>
</evidence>
<dbReference type="EMBL" id="CAJOBC010008701">
    <property type="protein sequence ID" value="CAF3968620.1"/>
    <property type="molecule type" value="Genomic_DNA"/>
</dbReference>
<comment type="caution">
    <text evidence="1">The sequence shown here is derived from an EMBL/GenBank/DDBJ whole genome shotgun (WGS) entry which is preliminary data.</text>
</comment>
<evidence type="ECO:0000313" key="1">
    <source>
        <dbReference type="EMBL" id="CAF1204291.1"/>
    </source>
</evidence>
<organism evidence="1 5">
    <name type="scientific">Didymodactylos carnosus</name>
    <dbReference type="NCBI Taxonomy" id="1234261"/>
    <lineage>
        <taxon>Eukaryota</taxon>
        <taxon>Metazoa</taxon>
        <taxon>Spiralia</taxon>
        <taxon>Gnathifera</taxon>
        <taxon>Rotifera</taxon>
        <taxon>Eurotatoria</taxon>
        <taxon>Bdelloidea</taxon>
        <taxon>Philodinida</taxon>
        <taxon>Philodinidae</taxon>
        <taxon>Didymodactylos</taxon>
    </lineage>
</organism>
<dbReference type="AlphaFoldDB" id="A0A814WM44"/>
<dbReference type="InterPro" id="IPR036397">
    <property type="entry name" value="RNaseH_sf"/>
</dbReference>
<dbReference type="Proteomes" id="UP000681722">
    <property type="component" value="Unassembled WGS sequence"/>
</dbReference>
<name>A0A814WM44_9BILA</name>
<evidence type="ECO:0000313" key="2">
    <source>
        <dbReference type="EMBL" id="CAF1261838.1"/>
    </source>
</evidence>
<dbReference type="SUPFAM" id="SSF53098">
    <property type="entry name" value="Ribonuclease H-like"/>
    <property type="match status" value="1"/>
</dbReference>
<keyword evidence="5" id="KW-1185">Reference proteome</keyword>
<dbReference type="Proteomes" id="UP000677228">
    <property type="component" value="Unassembled WGS sequence"/>
</dbReference>
<sequence>MKHLIKTKPVIEQSKGLTPITTQPKPIQREEADQNATCLPSVSLLSNQHLQYVDKPKDTLPSLLQVPLKNDKPLEILSISQKILVSTVLPPINDQQSVRPLDYKLPSAGYAVEQKTNYQYEAPQPVQRWNTWEDQRPLVSALPYDEKNSYYETGKAARRRRARARKRQRQKLTRIAPIQFNVQVYFCDASYNDNYEVGVYGFMFRNQIVTQIYTNGCGSTMCEVLAATLALQHANKCYNGYDNSYYVIIYTDNTTVQSLINTPKMTDRSNYPEFFEIKDEYNYQLEAQWTPGHPKWIQNSVQRAFAKLDQQVRFDLRQYVRMLEFQYDYTYH</sequence>
<dbReference type="Proteomes" id="UP000663829">
    <property type="component" value="Unassembled WGS sequence"/>
</dbReference>
<proteinExistence type="predicted"/>
<dbReference type="InterPro" id="IPR012337">
    <property type="entry name" value="RNaseH-like_sf"/>
</dbReference>